<dbReference type="AlphaFoldDB" id="A0A9D1UXU9"/>
<sequence length="303" mass="36396">MNDELLYFTTTKYRQVIRVLDKLKMPNRKIYQSYFNFVKKLLKKDFEIADKSFLIESNNTEKKHSKKYWVMWWQGLNEAPLIVQSNIKRMKKILNNDLVIISKNNFQKYTDISDNILNKFNQGKISFTSFSDIMRFNLLKNNGGIWIDSTVVISKRIKKENLLNKKFFSLCSEGKYQFVSDGRWTGWMIGGDSTLGLFHYVDTFYKEYFKRHSKIIDYYIVDYVIDHYYENNKSFQNIIKSQQKKWKNSEFMKALYKPKSEKLIYKFNNELTYSVQKITYKKKPNVNKNDSLYQAIINDDIDI</sequence>
<organism evidence="1 2">
    <name type="scientific">Candidatus Ligilactobacillus excrementigallinarum</name>
    <dbReference type="NCBI Taxonomy" id="2838641"/>
    <lineage>
        <taxon>Bacteria</taxon>
        <taxon>Bacillati</taxon>
        <taxon>Bacillota</taxon>
        <taxon>Bacilli</taxon>
        <taxon>Lactobacillales</taxon>
        <taxon>Lactobacillaceae</taxon>
        <taxon>Ligilactobacillus</taxon>
    </lineage>
</organism>
<dbReference type="InterPro" id="IPR008441">
    <property type="entry name" value="AfumC-like_glycosyl_Trfase"/>
</dbReference>
<gene>
    <name evidence="1" type="ORF">H9861_06500</name>
</gene>
<dbReference type="SUPFAM" id="SSF53448">
    <property type="entry name" value="Nucleotide-diphospho-sugar transferases"/>
    <property type="match status" value="1"/>
</dbReference>
<dbReference type="GO" id="GO:0016757">
    <property type="term" value="F:glycosyltransferase activity"/>
    <property type="evidence" value="ECO:0007669"/>
    <property type="project" value="InterPro"/>
</dbReference>
<dbReference type="InterPro" id="IPR029044">
    <property type="entry name" value="Nucleotide-diphossugar_trans"/>
</dbReference>
<dbReference type="Pfam" id="PF05704">
    <property type="entry name" value="Caps_synth"/>
    <property type="match status" value="1"/>
</dbReference>
<reference evidence="1" key="1">
    <citation type="journal article" date="2021" name="PeerJ">
        <title>Extensive microbial diversity within the chicken gut microbiome revealed by metagenomics and culture.</title>
        <authorList>
            <person name="Gilroy R."/>
            <person name="Ravi A."/>
            <person name="Getino M."/>
            <person name="Pursley I."/>
            <person name="Horton D.L."/>
            <person name="Alikhan N.F."/>
            <person name="Baker D."/>
            <person name="Gharbi K."/>
            <person name="Hall N."/>
            <person name="Watson M."/>
            <person name="Adriaenssens E.M."/>
            <person name="Foster-Nyarko E."/>
            <person name="Jarju S."/>
            <person name="Secka A."/>
            <person name="Antonio M."/>
            <person name="Oren A."/>
            <person name="Chaudhuri R.R."/>
            <person name="La Ragione R."/>
            <person name="Hildebrand F."/>
            <person name="Pallen M.J."/>
        </authorList>
    </citation>
    <scope>NUCLEOTIDE SEQUENCE</scope>
    <source>
        <strain evidence="1">6627</strain>
    </source>
</reference>
<dbReference type="EMBL" id="DXFP01000061">
    <property type="protein sequence ID" value="HIX02389.1"/>
    <property type="molecule type" value="Genomic_DNA"/>
</dbReference>
<evidence type="ECO:0000313" key="2">
    <source>
        <dbReference type="Proteomes" id="UP000823963"/>
    </source>
</evidence>
<comment type="caution">
    <text evidence="1">The sequence shown here is derived from an EMBL/GenBank/DDBJ whole genome shotgun (WGS) entry which is preliminary data.</text>
</comment>
<reference evidence="1" key="2">
    <citation type="submission" date="2021-04" db="EMBL/GenBank/DDBJ databases">
        <authorList>
            <person name="Gilroy R."/>
        </authorList>
    </citation>
    <scope>NUCLEOTIDE SEQUENCE</scope>
    <source>
        <strain evidence="1">6627</strain>
    </source>
</reference>
<proteinExistence type="predicted"/>
<accession>A0A9D1UXU9</accession>
<dbReference type="Gene3D" id="3.90.550.20">
    <property type="match status" value="1"/>
</dbReference>
<dbReference type="Proteomes" id="UP000823963">
    <property type="component" value="Unassembled WGS sequence"/>
</dbReference>
<evidence type="ECO:0000313" key="1">
    <source>
        <dbReference type="EMBL" id="HIX02389.1"/>
    </source>
</evidence>
<protein>
    <submittedName>
        <fullName evidence="1">Capsular polysaccharide synthesis protein</fullName>
    </submittedName>
</protein>
<name>A0A9D1UXU9_9LACO</name>